<protein>
    <submittedName>
        <fullName evidence="3">Uncharacterized protein</fullName>
    </submittedName>
</protein>
<organism evidence="3 4">
    <name type="scientific">Mesorhabditis spiculigera</name>
    <dbReference type="NCBI Taxonomy" id="96644"/>
    <lineage>
        <taxon>Eukaryota</taxon>
        <taxon>Metazoa</taxon>
        <taxon>Ecdysozoa</taxon>
        <taxon>Nematoda</taxon>
        <taxon>Chromadorea</taxon>
        <taxon>Rhabditida</taxon>
        <taxon>Rhabditina</taxon>
        <taxon>Rhabditomorpha</taxon>
        <taxon>Rhabditoidea</taxon>
        <taxon>Rhabditidae</taxon>
        <taxon>Mesorhabditinae</taxon>
        <taxon>Mesorhabditis</taxon>
    </lineage>
</organism>
<feature type="non-terminal residue" evidence="3">
    <location>
        <position position="206"/>
    </location>
</feature>
<dbReference type="Proteomes" id="UP001177023">
    <property type="component" value="Unassembled WGS sequence"/>
</dbReference>
<keyword evidence="4" id="KW-1185">Reference proteome</keyword>
<comment type="caution">
    <text evidence="3">The sequence shown here is derived from an EMBL/GenBank/DDBJ whole genome shotgun (WGS) entry which is preliminary data.</text>
</comment>
<evidence type="ECO:0000256" key="1">
    <source>
        <dbReference type="SAM" id="MobiDB-lite"/>
    </source>
</evidence>
<sequence>MSGRSCHKANTVDAVERGLLNYELDLQRRTKMAQDNNRRRQALRVAAVLVIMAATATALLAYLSTGSISQERTGEKRLQQRDLKSATPPAEKDLVKPGYKVPDWANYSGSGPKINNSEVGQGGFFGSMVTACHNDNSTSGIESCQPPTSGNRNLCVTVYQLDPAKTIHRGCAELAIQDVQQSSFCFDKEQKVQCYCTTTKCNNSRL</sequence>
<dbReference type="AlphaFoldDB" id="A0AA36D5X0"/>
<evidence type="ECO:0000313" key="3">
    <source>
        <dbReference type="EMBL" id="CAJ0580419.1"/>
    </source>
</evidence>
<name>A0AA36D5X0_9BILA</name>
<evidence type="ECO:0000313" key="4">
    <source>
        <dbReference type="Proteomes" id="UP001177023"/>
    </source>
</evidence>
<keyword evidence="2" id="KW-0812">Transmembrane</keyword>
<dbReference type="EMBL" id="CATQJA010002659">
    <property type="protein sequence ID" value="CAJ0580419.1"/>
    <property type="molecule type" value="Genomic_DNA"/>
</dbReference>
<accession>A0AA36D5X0</accession>
<feature type="region of interest" description="Disordered" evidence="1">
    <location>
        <begin position="70"/>
        <end position="94"/>
    </location>
</feature>
<feature type="transmembrane region" description="Helical" evidence="2">
    <location>
        <begin position="42"/>
        <end position="63"/>
    </location>
</feature>
<gene>
    <name evidence="3" type="ORF">MSPICULIGERA_LOCUS18617</name>
</gene>
<keyword evidence="2" id="KW-1133">Transmembrane helix</keyword>
<keyword evidence="2" id="KW-0472">Membrane</keyword>
<evidence type="ECO:0000256" key="2">
    <source>
        <dbReference type="SAM" id="Phobius"/>
    </source>
</evidence>
<reference evidence="3" key="1">
    <citation type="submission" date="2023-06" db="EMBL/GenBank/DDBJ databases">
        <authorList>
            <person name="Delattre M."/>
        </authorList>
    </citation>
    <scope>NUCLEOTIDE SEQUENCE</scope>
    <source>
        <strain evidence="3">AF72</strain>
    </source>
</reference>
<feature type="compositionally biased region" description="Basic and acidic residues" evidence="1">
    <location>
        <begin position="72"/>
        <end position="94"/>
    </location>
</feature>
<proteinExistence type="predicted"/>